<evidence type="ECO:0000256" key="8">
    <source>
        <dbReference type="ARBA" id="ARBA00023136"/>
    </source>
</evidence>
<feature type="transmembrane region" description="Helical" evidence="10">
    <location>
        <begin position="456"/>
        <end position="475"/>
    </location>
</feature>
<dbReference type="Pfam" id="PF00474">
    <property type="entry name" value="SSF"/>
    <property type="match status" value="1"/>
</dbReference>
<dbReference type="InterPro" id="IPR050277">
    <property type="entry name" value="Sodium:Solute_Symporter"/>
</dbReference>
<feature type="transmembrane region" description="Helical" evidence="10">
    <location>
        <begin position="68"/>
        <end position="88"/>
    </location>
</feature>
<evidence type="ECO:0000256" key="10">
    <source>
        <dbReference type="SAM" id="Phobius"/>
    </source>
</evidence>
<sequence length="545" mass="56315">MSAAALGLRHAAEPAASAPGEPWLNIAIFGAFVAITMIIVFRASRNNKTAADYYAAGRSFTGGQNGSAIAGDYLSAASFLGIVGAIAMTGYDGFLYSIGFLVAWLVALLLVAELLRNTGRFTMADVLSFRLKQKPVRIAAAITTLVVCFFYLLAQMAGAGGLVSLLLGISDTLGQSLVITVVGALMILYVLVGGMKGTTWVQIIKAVLLIAGAGVMTVWVLALNGFDFSALLDQAVAVAENPAILDPGLKYGVSDLSKVDFLSLGLALVLGTAALPHVLMRFYTVPTAKEARKSVVWAIWLIGIFYVFTLVLGYGAAALVGPSVIAAAPGGPNSAAPLLAFSLGGPLLLGLISAIAFATILAVVAGLTITAAASFAHDIYASVVKKGKPAAGAEVKVARRTVVIIGIVAIIGGIGANGQNVAFLVALAFAVAASANLPTIVYSLYWKRFSTKGALWSMYGGLASAILLIAFSPVVSGSETSMLKTDAIDFAFFPLSNPGIVSIPLAFFLGWLGTVLDRGTEDPAKQSEMEVRSLTGIGAEKASEH</sequence>
<dbReference type="Gene3D" id="1.20.1730.10">
    <property type="entry name" value="Sodium/glucose cotransporter"/>
    <property type="match status" value="1"/>
</dbReference>
<dbReference type="Proteomes" id="UP000831304">
    <property type="component" value="Chromosome"/>
</dbReference>
<evidence type="ECO:0000256" key="2">
    <source>
        <dbReference type="ARBA" id="ARBA00006434"/>
    </source>
</evidence>
<dbReference type="InterPro" id="IPR001734">
    <property type="entry name" value="Na/solute_symporter"/>
</dbReference>
<name>A0ABY4B335_9MICO</name>
<feature type="transmembrane region" description="Helical" evidence="10">
    <location>
        <begin position="261"/>
        <end position="283"/>
    </location>
</feature>
<keyword evidence="5 10" id="KW-0812">Transmembrane</keyword>
<organism evidence="11 12">
    <name type="scientific">Agromyces soli</name>
    <dbReference type="NCBI Taxonomy" id="659012"/>
    <lineage>
        <taxon>Bacteria</taxon>
        <taxon>Bacillati</taxon>
        <taxon>Actinomycetota</taxon>
        <taxon>Actinomycetes</taxon>
        <taxon>Micrococcales</taxon>
        <taxon>Microbacteriaceae</taxon>
        <taxon>Agromyces</taxon>
    </lineage>
</organism>
<feature type="transmembrane region" description="Helical" evidence="10">
    <location>
        <begin position="23"/>
        <end position="41"/>
    </location>
</feature>
<dbReference type="PANTHER" id="PTHR48086:SF6">
    <property type="entry name" value="CATION_ACETATE SYMPORTER ACTP"/>
    <property type="match status" value="1"/>
</dbReference>
<comment type="similarity">
    <text evidence="2 9">Belongs to the sodium:solute symporter (SSF) (TC 2.A.21) family.</text>
</comment>
<dbReference type="RefSeq" id="WP_243570269.1">
    <property type="nucleotide sequence ID" value="NZ_BAAARD010000001.1"/>
</dbReference>
<feature type="transmembrane region" description="Helical" evidence="10">
    <location>
        <begin position="495"/>
        <end position="516"/>
    </location>
</feature>
<keyword evidence="12" id="KW-1185">Reference proteome</keyword>
<dbReference type="CDD" id="cd11480">
    <property type="entry name" value="SLC5sbd_u4"/>
    <property type="match status" value="1"/>
</dbReference>
<feature type="transmembrane region" description="Helical" evidence="10">
    <location>
        <begin position="295"/>
        <end position="328"/>
    </location>
</feature>
<feature type="transmembrane region" description="Helical" evidence="10">
    <location>
        <begin position="348"/>
        <end position="376"/>
    </location>
</feature>
<gene>
    <name evidence="11" type="ORF">MTP13_06540</name>
</gene>
<dbReference type="EMBL" id="CP094533">
    <property type="protein sequence ID" value="UOE27435.1"/>
    <property type="molecule type" value="Genomic_DNA"/>
</dbReference>
<feature type="transmembrane region" description="Helical" evidence="10">
    <location>
        <begin position="173"/>
        <end position="191"/>
    </location>
</feature>
<accession>A0ABY4B335</accession>
<evidence type="ECO:0000256" key="5">
    <source>
        <dbReference type="ARBA" id="ARBA00022692"/>
    </source>
</evidence>
<feature type="transmembrane region" description="Helical" evidence="10">
    <location>
        <begin position="203"/>
        <end position="222"/>
    </location>
</feature>
<keyword evidence="8 10" id="KW-0472">Membrane</keyword>
<dbReference type="PROSITE" id="PS50283">
    <property type="entry name" value="NA_SOLUT_SYMP_3"/>
    <property type="match status" value="1"/>
</dbReference>
<evidence type="ECO:0000256" key="1">
    <source>
        <dbReference type="ARBA" id="ARBA00004651"/>
    </source>
</evidence>
<feature type="transmembrane region" description="Helical" evidence="10">
    <location>
        <begin position="94"/>
        <end position="115"/>
    </location>
</feature>
<evidence type="ECO:0000313" key="11">
    <source>
        <dbReference type="EMBL" id="UOE27435.1"/>
    </source>
</evidence>
<feature type="transmembrane region" description="Helical" evidence="10">
    <location>
        <begin position="397"/>
        <end position="416"/>
    </location>
</feature>
<evidence type="ECO:0000256" key="6">
    <source>
        <dbReference type="ARBA" id="ARBA00022847"/>
    </source>
</evidence>
<feature type="transmembrane region" description="Helical" evidence="10">
    <location>
        <begin position="136"/>
        <end position="153"/>
    </location>
</feature>
<evidence type="ECO:0000256" key="9">
    <source>
        <dbReference type="RuleBase" id="RU362091"/>
    </source>
</evidence>
<keyword evidence="3" id="KW-0813">Transport</keyword>
<proteinExistence type="inferred from homology"/>
<protein>
    <submittedName>
        <fullName evidence="11">Cation acetate symporter</fullName>
    </submittedName>
</protein>
<comment type="subcellular location">
    <subcellularLocation>
        <location evidence="1">Cell membrane</location>
        <topology evidence="1">Multi-pass membrane protein</topology>
    </subcellularLocation>
</comment>
<evidence type="ECO:0000256" key="7">
    <source>
        <dbReference type="ARBA" id="ARBA00022989"/>
    </source>
</evidence>
<reference evidence="11 12" key="1">
    <citation type="submission" date="2022-03" db="EMBL/GenBank/DDBJ databases">
        <title>Agromyces sp. isolated from the gut of P. brevitarsis seulensis larvae.</title>
        <authorList>
            <person name="Won M."/>
            <person name="Kwon S.-W."/>
        </authorList>
    </citation>
    <scope>NUCLEOTIDE SEQUENCE [LARGE SCALE GENOMIC DNA]</scope>
    <source>
        <strain evidence="11 12">KACC 16215</strain>
    </source>
</reference>
<feature type="transmembrane region" description="Helical" evidence="10">
    <location>
        <begin position="422"/>
        <end position="444"/>
    </location>
</feature>
<keyword evidence="7 10" id="KW-1133">Transmembrane helix</keyword>
<dbReference type="PANTHER" id="PTHR48086">
    <property type="entry name" value="SODIUM/PROLINE SYMPORTER-RELATED"/>
    <property type="match status" value="1"/>
</dbReference>
<dbReference type="InterPro" id="IPR038377">
    <property type="entry name" value="Na/Glc_symporter_sf"/>
</dbReference>
<evidence type="ECO:0000256" key="3">
    <source>
        <dbReference type="ARBA" id="ARBA00022448"/>
    </source>
</evidence>
<keyword evidence="6" id="KW-0769">Symport</keyword>
<evidence type="ECO:0000256" key="4">
    <source>
        <dbReference type="ARBA" id="ARBA00022475"/>
    </source>
</evidence>
<evidence type="ECO:0000313" key="12">
    <source>
        <dbReference type="Proteomes" id="UP000831304"/>
    </source>
</evidence>
<keyword evidence="4" id="KW-1003">Cell membrane</keyword>